<feature type="transmembrane region" description="Helical" evidence="1">
    <location>
        <begin position="21"/>
        <end position="38"/>
    </location>
</feature>
<dbReference type="Proteomes" id="UP000094342">
    <property type="component" value="Unassembled WGS sequence"/>
</dbReference>
<protein>
    <submittedName>
        <fullName evidence="2">Succinoglycan biosynthesis protein exoi</fullName>
    </submittedName>
</protein>
<sequence length="107" mass="11606">MRNRHGYQSQQRGSVLLKAPGLVVLAIAMGAAGGSTVFDLVTDGFGVTGAGLSCNIKGNISIDTGERIFHVPGQEFYSRTKISPQYGERWFCSEAEARAAGWRKSRR</sequence>
<keyword evidence="1" id="KW-1133">Transmembrane helix</keyword>
<accession>A0A1E3VIJ6</accession>
<keyword evidence="3" id="KW-1185">Reference proteome</keyword>
<keyword evidence="1" id="KW-0472">Membrane</keyword>
<keyword evidence="1" id="KW-0812">Transmembrane</keyword>
<reference evidence="3" key="1">
    <citation type="submission" date="2016-05" db="EMBL/GenBank/DDBJ databases">
        <authorList>
            <person name="Li Y."/>
        </authorList>
    </citation>
    <scope>NUCLEOTIDE SEQUENCE [LARGE SCALE GENOMIC DNA]</scope>
    <source>
        <strain evidence="3">YIC4027</strain>
    </source>
</reference>
<dbReference type="STRING" id="1752398.A8M32_00075"/>
<gene>
    <name evidence="2" type="ORF">A8M32_00075</name>
</gene>
<proteinExistence type="predicted"/>
<dbReference type="AlphaFoldDB" id="A0A1E3VIJ6"/>
<evidence type="ECO:0000313" key="2">
    <source>
        <dbReference type="EMBL" id="ODR93374.1"/>
    </source>
</evidence>
<dbReference type="OrthoDB" id="9805504at2"/>
<evidence type="ECO:0000313" key="3">
    <source>
        <dbReference type="Proteomes" id="UP000094342"/>
    </source>
</evidence>
<comment type="caution">
    <text evidence="2">The sequence shown here is derived from an EMBL/GenBank/DDBJ whole genome shotgun (WGS) entry which is preliminary data.</text>
</comment>
<dbReference type="RefSeq" id="WP_069456389.1">
    <property type="nucleotide sequence ID" value="NZ_LYBW01000010.1"/>
</dbReference>
<evidence type="ECO:0000256" key="1">
    <source>
        <dbReference type="SAM" id="Phobius"/>
    </source>
</evidence>
<dbReference type="EMBL" id="LYBW01000010">
    <property type="protein sequence ID" value="ODR93374.1"/>
    <property type="molecule type" value="Genomic_DNA"/>
</dbReference>
<name>A0A1E3VIJ6_9HYPH</name>
<organism evidence="2 3">
    <name type="scientific">Sinorhizobium alkalisoli</name>
    <dbReference type="NCBI Taxonomy" id="1752398"/>
    <lineage>
        <taxon>Bacteria</taxon>
        <taxon>Pseudomonadati</taxon>
        <taxon>Pseudomonadota</taxon>
        <taxon>Alphaproteobacteria</taxon>
        <taxon>Hyphomicrobiales</taxon>
        <taxon>Rhizobiaceae</taxon>
        <taxon>Sinorhizobium/Ensifer group</taxon>
        <taxon>Sinorhizobium</taxon>
    </lineage>
</organism>